<dbReference type="Gene3D" id="3.40.50.12370">
    <property type="match status" value="1"/>
</dbReference>
<accession>A0A1B3ZI18</accession>
<proteinExistence type="predicted"/>
<sequence length="265" mass="28877">MKNILLLVHDDAGQEARFQAALDISRGLTGHLTCLDVVQMPVMAGDYDGIGSAMLLADEREREAGNRATLEARLANEDVTWDWVDAVGDIADCITRASGLSDLIIVNRKLDISSPDMRAISGRLAMRARKPLVAVPDDCRRFDTAGRAVIAWDGSAPVMATMEACVPLLKLAASVRLFTVDDGSEAIPAEEAATYLSRHDIHATIVRVRDHHGRADVLISEQCHSFRADYCLMGAFSRGRLTEALFGGVTRRMLTEARLPLVLGH</sequence>
<organism evidence="1 2">
    <name type="scientific">Sphingomonas panacis</name>
    <dbReference type="NCBI Taxonomy" id="1560345"/>
    <lineage>
        <taxon>Bacteria</taxon>
        <taxon>Pseudomonadati</taxon>
        <taxon>Pseudomonadota</taxon>
        <taxon>Alphaproteobacteria</taxon>
        <taxon>Sphingomonadales</taxon>
        <taxon>Sphingomonadaceae</taxon>
        <taxon>Sphingomonas</taxon>
    </lineage>
</organism>
<evidence type="ECO:0000313" key="2">
    <source>
        <dbReference type="Proteomes" id="UP000094256"/>
    </source>
</evidence>
<dbReference type="RefSeq" id="WP_069207639.1">
    <property type="nucleotide sequence ID" value="NZ_CP014169.1"/>
</dbReference>
<geneLocation type="plasmid" evidence="2"/>
<dbReference type="SUPFAM" id="SSF52402">
    <property type="entry name" value="Adenine nucleotide alpha hydrolases-like"/>
    <property type="match status" value="2"/>
</dbReference>
<reference evidence="1 2" key="1">
    <citation type="submission" date="2016-01" db="EMBL/GenBank/DDBJ databases">
        <title>Complete genome and mega plasmid sequence of Sphingomonas panacis DCY99 elicits systemic resistance in rice to Xanthomonas oryzae.</title>
        <authorList>
            <person name="Kim Y.J."/>
            <person name="Yang D.C."/>
            <person name="Sing P."/>
        </authorList>
    </citation>
    <scope>NUCLEOTIDE SEQUENCE [LARGE SCALE GENOMIC DNA]</scope>
    <source>
        <strain evidence="1 2">DCY99</strain>
        <plasmid evidence="2">Plasmid</plasmid>
    </source>
</reference>
<name>A0A1B3ZI18_9SPHN</name>
<keyword evidence="1" id="KW-0614">Plasmid</keyword>
<dbReference type="KEGG" id="span:AWL63_23055"/>
<dbReference type="EMBL" id="CP014169">
    <property type="protein sequence ID" value="AOH87069.1"/>
    <property type="molecule type" value="Genomic_DNA"/>
</dbReference>
<dbReference type="OrthoDB" id="9804721at2"/>
<evidence type="ECO:0000313" key="1">
    <source>
        <dbReference type="EMBL" id="AOH87069.1"/>
    </source>
</evidence>
<protein>
    <submittedName>
        <fullName evidence="1">Universal stress protein UspA</fullName>
    </submittedName>
</protein>
<keyword evidence="2" id="KW-1185">Reference proteome</keyword>
<dbReference type="Proteomes" id="UP000094256">
    <property type="component" value="Plasmid unnamed"/>
</dbReference>
<gene>
    <name evidence="1" type="ORF">AWL63_23055</name>
</gene>
<dbReference type="AlphaFoldDB" id="A0A1B3ZI18"/>